<dbReference type="EMBL" id="VCGU01000003">
    <property type="protein sequence ID" value="TRY78148.1"/>
    <property type="molecule type" value="Genomic_DNA"/>
</dbReference>
<keyword evidence="2" id="KW-1185">Reference proteome</keyword>
<sequence length="167" mass="19051">MCPFSGVTAGSSSFEIISTGGGIYNDLWREMEQQGNWLIPSVQEGLLQTLSDPTFSVFAGREKLIFDSLRLGGKDKLHINKEVFFTKYKAIAMRTGSPLKQPFNHVLQRLNDAGIINKITQDEYHGLTKRTGKNSQYWMEEYKNCASLWLKMFKETAKPKAETTYRI</sequence>
<name>A0A553PKD7_TIGCA</name>
<comment type="caution">
    <text evidence="1">The sequence shown here is derived from an EMBL/GenBank/DDBJ whole genome shotgun (WGS) entry which is preliminary data.</text>
</comment>
<dbReference type="AlphaFoldDB" id="A0A553PKD7"/>
<reference evidence="1 2" key="1">
    <citation type="journal article" date="2018" name="Nat. Ecol. Evol.">
        <title>Genomic signatures of mitonuclear coevolution across populations of Tigriopus californicus.</title>
        <authorList>
            <person name="Barreto F.S."/>
            <person name="Watson E.T."/>
            <person name="Lima T.G."/>
            <person name="Willett C.S."/>
            <person name="Edmands S."/>
            <person name="Li W."/>
            <person name="Burton R.S."/>
        </authorList>
    </citation>
    <scope>NUCLEOTIDE SEQUENCE [LARGE SCALE GENOMIC DNA]</scope>
    <source>
        <strain evidence="1 2">San Diego</strain>
    </source>
</reference>
<dbReference type="Proteomes" id="UP000318571">
    <property type="component" value="Chromosome 11"/>
</dbReference>
<accession>A0A553PKD7</accession>
<organism evidence="1 2">
    <name type="scientific">Tigriopus californicus</name>
    <name type="common">Marine copepod</name>
    <dbReference type="NCBI Taxonomy" id="6832"/>
    <lineage>
        <taxon>Eukaryota</taxon>
        <taxon>Metazoa</taxon>
        <taxon>Ecdysozoa</taxon>
        <taxon>Arthropoda</taxon>
        <taxon>Crustacea</taxon>
        <taxon>Multicrustacea</taxon>
        <taxon>Hexanauplia</taxon>
        <taxon>Copepoda</taxon>
        <taxon>Harpacticoida</taxon>
        <taxon>Harpacticidae</taxon>
        <taxon>Tigriopus</taxon>
    </lineage>
</organism>
<dbReference type="Gene3D" id="3.40.190.10">
    <property type="entry name" value="Periplasmic binding protein-like II"/>
    <property type="match status" value="2"/>
</dbReference>
<evidence type="ECO:0000313" key="2">
    <source>
        <dbReference type="Proteomes" id="UP000318571"/>
    </source>
</evidence>
<proteinExistence type="predicted"/>
<protein>
    <submittedName>
        <fullName evidence="1">Uncharacterized protein</fullName>
    </submittedName>
</protein>
<dbReference type="STRING" id="6832.A0A553PKD7"/>
<dbReference type="SUPFAM" id="SSF53850">
    <property type="entry name" value="Periplasmic binding protein-like II"/>
    <property type="match status" value="1"/>
</dbReference>
<evidence type="ECO:0000313" key="1">
    <source>
        <dbReference type="EMBL" id="TRY78148.1"/>
    </source>
</evidence>
<gene>
    <name evidence="1" type="ORF">TCAL_13475</name>
</gene>